<proteinExistence type="predicted"/>
<comment type="caution">
    <text evidence="2">The sequence shown here is derived from an EMBL/GenBank/DDBJ whole genome shotgun (WGS) entry which is preliminary data.</text>
</comment>
<evidence type="ECO:0000256" key="1">
    <source>
        <dbReference type="SAM" id="Phobius"/>
    </source>
</evidence>
<accession>A0A7K3NMI4</accession>
<organism evidence="2 3">
    <name type="scientific">Desulfolutivibrio sulfodismutans</name>
    <dbReference type="NCBI Taxonomy" id="63561"/>
    <lineage>
        <taxon>Bacteria</taxon>
        <taxon>Pseudomonadati</taxon>
        <taxon>Thermodesulfobacteriota</taxon>
        <taxon>Desulfovibrionia</taxon>
        <taxon>Desulfovibrionales</taxon>
        <taxon>Desulfovibrionaceae</taxon>
        <taxon>Desulfolutivibrio</taxon>
    </lineage>
</organism>
<keyword evidence="3" id="KW-1185">Reference proteome</keyword>
<protein>
    <submittedName>
        <fullName evidence="2">Uncharacterized protein</fullName>
    </submittedName>
</protein>
<dbReference type="RefSeq" id="WP_163302453.1">
    <property type="nucleotide sequence ID" value="NZ_JAAGRQ010000047.1"/>
</dbReference>
<sequence length="231" mass="23334">MDEKNEGRQVTAEIGVIEKKWWLSRGVWGGVVAMLAGIAAALGYSLSEGVQGDIVELILGIAGVAGGGLAVWGRIKAETKIATPGTGGPSTIKGLLALAVAVPALLLAGCVGTRAQTDPGTVDASRYQAVAAQLPGVVEALADVALTAPVDAQTKERIAEYATLAKATASAIGTVDTSDPLTVDKLHELIRRIAAVVEASQADAGTKSQVANYAAWAGVALRAVAVVGAMI</sequence>
<name>A0A7K3NMI4_9BACT</name>
<evidence type="ECO:0000313" key="3">
    <source>
        <dbReference type="Proteomes" id="UP000469724"/>
    </source>
</evidence>
<gene>
    <name evidence="2" type="ORF">G3N56_11740</name>
</gene>
<keyword evidence="1" id="KW-0812">Transmembrane</keyword>
<feature type="transmembrane region" description="Helical" evidence="1">
    <location>
        <begin position="54"/>
        <end position="73"/>
    </location>
</feature>
<keyword evidence="1" id="KW-0472">Membrane</keyword>
<dbReference type="Proteomes" id="UP000469724">
    <property type="component" value="Unassembled WGS sequence"/>
</dbReference>
<dbReference type="AlphaFoldDB" id="A0A7K3NMI4"/>
<feature type="transmembrane region" description="Helical" evidence="1">
    <location>
        <begin position="94"/>
        <end position="115"/>
    </location>
</feature>
<keyword evidence="1" id="KW-1133">Transmembrane helix</keyword>
<evidence type="ECO:0000313" key="2">
    <source>
        <dbReference type="EMBL" id="NDY57412.1"/>
    </source>
</evidence>
<reference evidence="2 3" key="1">
    <citation type="submission" date="2020-02" db="EMBL/GenBank/DDBJ databases">
        <title>Comparative genomics of sulfur disproportionating microorganisms.</title>
        <authorList>
            <person name="Ward L.M."/>
            <person name="Bertran E."/>
            <person name="Johnston D.T."/>
        </authorList>
    </citation>
    <scope>NUCLEOTIDE SEQUENCE [LARGE SCALE GENOMIC DNA]</scope>
    <source>
        <strain evidence="2 3">DSM 3696</strain>
    </source>
</reference>
<dbReference type="EMBL" id="JAAGRQ010000047">
    <property type="protein sequence ID" value="NDY57412.1"/>
    <property type="molecule type" value="Genomic_DNA"/>
</dbReference>
<feature type="transmembrane region" description="Helical" evidence="1">
    <location>
        <begin position="21"/>
        <end position="42"/>
    </location>
</feature>